<dbReference type="AlphaFoldDB" id="A0A8T9C769"/>
<dbReference type="SUPFAM" id="SSF53335">
    <property type="entry name" value="S-adenosyl-L-methionine-dependent methyltransferases"/>
    <property type="match status" value="1"/>
</dbReference>
<evidence type="ECO:0000313" key="2">
    <source>
        <dbReference type="Proteomes" id="UP000469558"/>
    </source>
</evidence>
<comment type="caution">
    <text evidence="1">The sequence shown here is derived from an EMBL/GenBank/DDBJ whole genome shotgun (WGS) entry which is preliminary data.</text>
</comment>
<evidence type="ECO:0000313" key="1">
    <source>
        <dbReference type="EMBL" id="TVY81481.1"/>
    </source>
</evidence>
<dbReference type="EMBL" id="QGMK01000473">
    <property type="protein sequence ID" value="TVY81481.1"/>
    <property type="molecule type" value="Genomic_DNA"/>
</dbReference>
<protein>
    <submittedName>
        <fullName evidence="1">Secondary metabolism regulator</fullName>
    </submittedName>
</protein>
<reference evidence="1 2" key="1">
    <citation type="submission" date="2018-05" db="EMBL/GenBank/DDBJ databases">
        <title>Genome sequencing and assembly of the regulated plant pathogen Lachnellula willkommii and related sister species for the development of diagnostic species identification markers.</title>
        <authorList>
            <person name="Giroux E."/>
            <person name="Bilodeau G."/>
        </authorList>
    </citation>
    <scope>NUCLEOTIDE SEQUENCE [LARGE SCALE GENOMIC DNA]</scope>
    <source>
        <strain evidence="1 2">CBS 268.59</strain>
    </source>
</reference>
<name>A0A8T9C769_9HELO</name>
<dbReference type="InterPro" id="IPR029063">
    <property type="entry name" value="SAM-dependent_MTases_sf"/>
</dbReference>
<keyword evidence="2" id="KW-1185">Reference proteome</keyword>
<organism evidence="1 2">
    <name type="scientific">Lachnellula suecica</name>
    <dbReference type="NCBI Taxonomy" id="602035"/>
    <lineage>
        <taxon>Eukaryota</taxon>
        <taxon>Fungi</taxon>
        <taxon>Dikarya</taxon>
        <taxon>Ascomycota</taxon>
        <taxon>Pezizomycotina</taxon>
        <taxon>Leotiomycetes</taxon>
        <taxon>Helotiales</taxon>
        <taxon>Lachnaceae</taxon>
        <taxon>Lachnellula</taxon>
    </lineage>
</organism>
<accession>A0A8T9C769</accession>
<proteinExistence type="predicted"/>
<gene>
    <name evidence="1" type="primary">LAE1_5</name>
    <name evidence="1" type="ORF">LSUE1_G007407</name>
</gene>
<dbReference type="Proteomes" id="UP000469558">
    <property type="component" value="Unassembled WGS sequence"/>
</dbReference>
<sequence>MTIDSTGLPQWHLQFQSAHPLHPPDPLLDLRLTIPPRLLEADEGFDDGYQTDNNSTRTTSLSSSVRDYAFENGRRYHKFREGIYAFPNDEGEQEREDMKHAMIVNLCGGKLHFAPIGDDPQNIIDLGTGTGI</sequence>
<dbReference type="OrthoDB" id="3537229at2759"/>